<name>A0A9J5X0B8_SOLCO</name>
<comment type="caution">
    <text evidence="2">The sequence shown here is derived from an EMBL/GenBank/DDBJ whole genome shotgun (WGS) entry which is preliminary data.</text>
</comment>
<sequence>MDSAAVQKVAPECPPGLQSRRTRSSKGSVKGIDPKRVWDSGRNEDIIEKSRLSRSPANHKYRTTTSGSGDVAEVNTNLGSGRFSEWSKSRFISWKSCPRLVKKWNYPCDFFPRLIHSLREVLIPGFERILIRLLISERRSTKGDWIRIPPPHKTSFDASDTYDMKEDESLFTLLGIVSFQERGRGYKLDTAARRAFANYIRGRSCFNKWVSKLAYSRVKLEAD</sequence>
<proteinExistence type="predicted"/>
<organism evidence="2 3">
    <name type="scientific">Solanum commersonii</name>
    <name type="common">Commerson's wild potato</name>
    <name type="synonym">Commerson's nightshade</name>
    <dbReference type="NCBI Taxonomy" id="4109"/>
    <lineage>
        <taxon>Eukaryota</taxon>
        <taxon>Viridiplantae</taxon>
        <taxon>Streptophyta</taxon>
        <taxon>Embryophyta</taxon>
        <taxon>Tracheophyta</taxon>
        <taxon>Spermatophyta</taxon>
        <taxon>Magnoliopsida</taxon>
        <taxon>eudicotyledons</taxon>
        <taxon>Gunneridae</taxon>
        <taxon>Pentapetalae</taxon>
        <taxon>asterids</taxon>
        <taxon>lamiids</taxon>
        <taxon>Solanales</taxon>
        <taxon>Solanaceae</taxon>
        <taxon>Solanoideae</taxon>
        <taxon>Solaneae</taxon>
        <taxon>Solanum</taxon>
    </lineage>
</organism>
<dbReference type="Proteomes" id="UP000824120">
    <property type="component" value="Chromosome 10"/>
</dbReference>
<gene>
    <name evidence="2" type="ORF">H5410_051738</name>
</gene>
<reference evidence="2 3" key="1">
    <citation type="submission" date="2020-09" db="EMBL/GenBank/DDBJ databases">
        <title>De no assembly of potato wild relative species, Solanum commersonii.</title>
        <authorList>
            <person name="Cho K."/>
        </authorList>
    </citation>
    <scope>NUCLEOTIDE SEQUENCE [LARGE SCALE GENOMIC DNA]</scope>
    <source>
        <strain evidence="2">LZ3.2</strain>
        <tissue evidence="2">Leaf</tissue>
    </source>
</reference>
<dbReference type="AlphaFoldDB" id="A0A9J5X0B8"/>
<accession>A0A9J5X0B8</accession>
<protein>
    <submittedName>
        <fullName evidence="2">Uncharacterized protein</fullName>
    </submittedName>
</protein>
<evidence type="ECO:0000313" key="2">
    <source>
        <dbReference type="EMBL" id="KAG5581111.1"/>
    </source>
</evidence>
<feature type="region of interest" description="Disordered" evidence="1">
    <location>
        <begin position="1"/>
        <end position="37"/>
    </location>
</feature>
<evidence type="ECO:0000313" key="3">
    <source>
        <dbReference type="Proteomes" id="UP000824120"/>
    </source>
</evidence>
<dbReference type="EMBL" id="JACXVP010000010">
    <property type="protein sequence ID" value="KAG5581111.1"/>
    <property type="molecule type" value="Genomic_DNA"/>
</dbReference>
<evidence type="ECO:0000256" key="1">
    <source>
        <dbReference type="SAM" id="MobiDB-lite"/>
    </source>
</evidence>
<keyword evidence="3" id="KW-1185">Reference proteome</keyword>